<dbReference type="SUPFAM" id="SSF49344">
    <property type="entry name" value="CBD9-like"/>
    <property type="match status" value="1"/>
</dbReference>
<protein>
    <submittedName>
        <fullName evidence="2">Putative membrane associated hydrolase</fullName>
    </submittedName>
</protein>
<dbReference type="InterPro" id="IPR045670">
    <property type="entry name" value="DUF5916"/>
</dbReference>
<keyword evidence="3" id="KW-1185">Reference proteome</keyword>
<dbReference type="Pfam" id="PF19313">
    <property type="entry name" value="DUF5916"/>
    <property type="match status" value="1"/>
</dbReference>
<dbReference type="GO" id="GO:0016787">
    <property type="term" value="F:hydrolase activity"/>
    <property type="evidence" value="ECO:0007669"/>
    <property type="project" value="UniProtKB-KW"/>
</dbReference>
<keyword evidence="2" id="KW-0378">Hydrolase</keyword>
<dbReference type="Proteomes" id="UP000009049">
    <property type="component" value="Chromosome"/>
</dbReference>
<dbReference type="AlphaFoldDB" id="A4CN67"/>
<feature type="domain" description="DUF5916" evidence="1">
    <location>
        <begin position="206"/>
        <end position="314"/>
    </location>
</feature>
<gene>
    <name evidence="2" type="ordered locus">RB2501_12302</name>
</gene>
<evidence type="ECO:0000313" key="2">
    <source>
        <dbReference type="EMBL" id="EAR15109.1"/>
    </source>
</evidence>
<dbReference type="eggNOG" id="COG2091">
    <property type="taxonomic scope" value="Bacteria"/>
</dbReference>
<dbReference type="HOGENOM" id="CLU_016090_1_0_10"/>
<organism evidence="2 3">
    <name type="scientific">Robiginitalea biformata (strain ATCC BAA-864 / DSM 15991 / KCTC 12146 / HTCC2501)</name>
    <dbReference type="NCBI Taxonomy" id="313596"/>
    <lineage>
        <taxon>Bacteria</taxon>
        <taxon>Pseudomonadati</taxon>
        <taxon>Bacteroidota</taxon>
        <taxon>Flavobacteriia</taxon>
        <taxon>Flavobacteriales</taxon>
        <taxon>Flavobacteriaceae</taxon>
        <taxon>Robiginitalea</taxon>
    </lineage>
</organism>
<dbReference type="Gene3D" id="2.60.40.1190">
    <property type="match status" value="1"/>
</dbReference>
<sequence length="699" mass="79536">MDEPAWDAISTLPMVQYEPNAGEAPTERTEIRLAYDDTYFYCSMRAYDSDPNGVRATSLYRDRISGSDHLELLLDTYNDNETAYVFTTTPAGIRNDLEISNDGTGGTISSNTWLNRDFNTFWDAETTVTDQGWFAEIRIPFSSLRFQDTDGRVIMGLTVQRKVARKLERLVFPAVPPKTNFAFLRPSLAQKIVLTGIKPIKTLYVTPYVLAGHEQINALNDSGTGYDQRGEFQGNLGGDVKFSITNNLTADFTINTDFAQAEADDQLVNLSRFSLFFPEKRQFFQERASIFDFRTGGLSRLFFSRRIGLTATGEQVPIYGGVRLIGRMNTWDLAVLDMQTQRQDTIPSENFGVLRLRKRVFNRNSYLGGMFTSRIDTEGNSNLAYGVDGLIRVAGDDYLTLQWAQTFDSRFVDQAAADFKSGRLALEMNRRRRRGFGYTVGAIFSGPNYNPGVGFVDRSDFKYGTTALSHTWFRESGPFIWHKLEALGNAYLDNSSNYVLSSEYGAEWSFSRRNLDGGSVLVKKVYENILTDFPLAEGVVIPPGMYDFYRISGTYSMAVDRTVRTGAVLETGTFYDGWLHTLTLTPSWYQSKYFQLNLEYSYNYGIFDNRNEILNFHIARLRVGTALNRHISTNALLQYNGAQDLLSYNVRFRWNFREGQDLWIVVNSGLNTDRMAFTPNLPRTANRSILLKYIHTFIF</sequence>
<evidence type="ECO:0000313" key="3">
    <source>
        <dbReference type="Proteomes" id="UP000009049"/>
    </source>
</evidence>
<accession>A4CN67</accession>
<evidence type="ECO:0000259" key="1">
    <source>
        <dbReference type="Pfam" id="PF19313"/>
    </source>
</evidence>
<proteinExistence type="predicted"/>
<name>A4CN67_ROBBH</name>
<dbReference type="EMBL" id="CP001712">
    <property type="protein sequence ID" value="EAR15109.1"/>
    <property type="molecule type" value="Genomic_DNA"/>
</dbReference>
<dbReference type="KEGG" id="rbi:RB2501_12302"/>
<reference evidence="2 3" key="1">
    <citation type="journal article" date="2009" name="J. Bacteriol.">
        <title>Complete genome sequence of Robiginitalea biformata HTCC2501.</title>
        <authorList>
            <person name="Oh H.M."/>
            <person name="Giovannoni S.J."/>
            <person name="Lee K."/>
            <person name="Ferriera S."/>
            <person name="Johnson J."/>
            <person name="Cho J.C."/>
        </authorList>
    </citation>
    <scope>NUCLEOTIDE SEQUENCE [LARGE SCALE GENOMIC DNA]</scope>
    <source>
        <strain evidence="3">ATCC BAA-864 / HTCC2501 / KCTC 12146</strain>
    </source>
</reference>
<dbReference type="CDD" id="cd09618">
    <property type="entry name" value="CBM9_like_2"/>
    <property type="match status" value="1"/>
</dbReference>